<dbReference type="Proteomes" id="UP000046393">
    <property type="component" value="Unplaced"/>
</dbReference>
<dbReference type="InterPro" id="IPR008942">
    <property type="entry name" value="ENTH_VHS"/>
</dbReference>
<dbReference type="SMART" id="SM00582">
    <property type="entry name" value="RPR"/>
    <property type="match status" value="1"/>
</dbReference>
<dbReference type="Gene3D" id="3.30.70.330">
    <property type="match status" value="1"/>
</dbReference>
<dbReference type="Pfam" id="PF00076">
    <property type="entry name" value="RRM_1"/>
    <property type="match status" value="1"/>
</dbReference>
<dbReference type="PANTHER" id="PTHR23140">
    <property type="entry name" value="RNA PROCESSING PROTEIN LD23810P"/>
    <property type="match status" value="1"/>
</dbReference>
<dbReference type="SUPFAM" id="SSF109905">
    <property type="entry name" value="Surp module (SWAP domain)"/>
    <property type="match status" value="1"/>
</dbReference>
<feature type="compositionally biased region" description="Basic and acidic residues" evidence="3">
    <location>
        <begin position="852"/>
        <end position="886"/>
    </location>
</feature>
<dbReference type="WBParaSite" id="SMUV_0000062001-mRNA-1">
    <property type="protein sequence ID" value="SMUV_0000062001-mRNA-1"/>
    <property type="gene ID" value="SMUV_0000062001"/>
</dbReference>
<feature type="region of interest" description="Disordered" evidence="3">
    <location>
        <begin position="823"/>
        <end position="886"/>
    </location>
</feature>
<feature type="region of interest" description="Disordered" evidence="3">
    <location>
        <begin position="640"/>
        <end position="683"/>
    </location>
</feature>
<dbReference type="GO" id="GO:0005634">
    <property type="term" value="C:nucleus"/>
    <property type="evidence" value="ECO:0007669"/>
    <property type="project" value="TreeGrafter"/>
</dbReference>
<feature type="domain" description="CID" evidence="6">
    <location>
        <begin position="488"/>
        <end position="633"/>
    </location>
</feature>
<dbReference type="SMART" id="SM00648">
    <property type="entry name" value="SWAP"/>
    <property type="match status" value="1"/>
</dbReference>
<feature type="region of interest" description="Disordered" evidence="3">
    <location>
        <begin position="452"/>
        <end position="474"/>
    </location>
</feature>
<dbReference type="Pfam" id="PF08312">
    <property type="entry name" value="cwf21"/>
    <property type="match status" value="1"/>
</dbReference>
<protein>
    <submittedName>
        <fullName evidence="8">Surp module</fullName>
    </submittedName>
</protein>
<evidence type="ECO:0000256" key="1">
    <source>
        <dbReference type="ARBA" id="ARBA00022884"/>
    </source>
</evidence>
<feature type="domain" description="RRM" evidence="4">
    <location>
        <begin position="190"/>
        <end position="270"/>
    </location>
</feature>
<dbReference type="PANTHER" id="PTHR23140:SF0">
    <property type="entry name" value="U2 SNRNP-ASSOCIATED SURP MOTIF-CONTAINING PROTEIN"/>
    <property type="match status" value="1"/>
</dbReference>
<dbReference type="PROSITE" id="PS50128">
    <property type="entry name" value="SURP"/>
    <property type="match status" value="1"/>
</dbReference>
<feature type="compositionally biased region" description="Basic and acidic residues" evidence="3">
    <location>
        <begin position="714"/>
        <end position="723"/>
    </location>
</feature>
<accession>A0A0N5A952</accession>
<dbReference type="InterPro" id="IPR013170">
    <property type="entry name" value="mRNA_splic_Cwf21_dom"/>
</dbReference>
<organism evidence="7 8">
    <name type="scientific">Syphacia muris</name>
    <dbReference type="NCBI Taxonomy" id="451379"/>
    <lineage>
        <taxon>Eukaryota</taxon>
        <taxon>Metazoa</taxon>
        <taxon>Ecdysozoa</taxon>
        <taxon>Nematoda</taxon>
        <taxon>Chromadorea</taxon>
        <taxon>Rhabditida</taxon>
        <taxon>Spirurina</taxon>
        <taxon>Oxyuridomorpha</taxon>
        <taxon>Oxyuroidea</taxon>
        <taxon>Oxyuridae</taxon>
        <taxon>Syphacia</taxon>
    </lineage>
</organism>
<dbReference type="InterPro" id="IPR035979">
    <property type="entry name" value="RBD_domain_sf"/>
</dbReference>
<feature type="compositionally biased region" description="Basic and acidic residues" evidence="3">
    <location>
        <begin position="653"/>
        <end position="664"/>
    </location>
</feature>
<evidence type="ECO:0000313" key="7">
    <source>
        <dbReference type="Proteomes" id="UP000046393"/>
    </source>
</evidence>
<feature type="compositionally biased region" description="Acidic residues" evidence="3">
    <location>
        <begin position="665"/>
        <end position="679"/>
    </location>
</feature>
<dbReference type="SMART" id="SM01115">
    <property type="entry name" value="cwf21"/>
    <property type="match status" value="1"/>
</dbReference>
<dbReference type="SUPFAM" id="SSF54928">
    <property type="entry name" value="RNA-binding domain, RBD"/>
    <property type="match status" value="1"/>
</dbReference>
<keyword evidence="7" id="KW-1185">Reference proteome</keyword>
<dbReference type="Pfam" id="PF04818">
    <property type="entry name" value="CID"/>
    <property type="match status" value="1"/>
</dbReference>
<evidence type="ECO:0000259" key="5">
    <source>
        <dbReference type="PROSITE" id="PS50128"/>
    </source>
</evidence>
<evidence type="ECO:0000256" key="2">
    <source>
        <dbReference type="PROSITE-ProRule" id="PRU00176"/>
    </source>
</evidence>
<feature type="compositionally biased region" description="Acidic residues" evidence="3">
    <location>
        <begin position="751"/>
        <end position="760"/>
    </location>
</feature>
<evidence type="ECO:0000313" key="8">
    <source>
        <dbReference type="WBParaSite" id="SMUV_0000062001-mRNA-1"/>
    </source>
</evidence>
<dbReference type="InterPro" id="IPR047488">
    <property type="entry name" value="SR140_cwf21"/>
</dbReference>
<feature type="compositionally biased region" description="Acidic residues" evidence="3">
    <location>
        <begin position="724"/>
        <end position="738"/>
    </location>
</feature>
<evidence type="ECO:0000259" key="6">
    <source>
        <dbReference type="PROSITE" id="PS51391"/>
    </source>
</evidence>
<dbReference type="InterPro" id="IPR012677">
    <property type="entry name" value="Nucleotide-bd_a/b_plait_sf"/>
</dbReference>
<evidence type="ECO:0000256" key="3">
    <source>
        <dbReference type="SAM" id="MobiDB-lite"/>
    </source>
</evidence>
<dbReference type="GO" id="GO:0006396">
    <property type="term" value="P:RNA processing"/>
    <property type="evidence" value="ECO:0007669"/>
    <property type="project" value="InterPro"/>
</dbReference>
<dbReference type="AlphaFoldDB" id="A0A0N5A952"/>
<feature type="region of interest" description="Disordered" evidence="3">
    <location>
        <begin position="103"/>
        <end position="129"/>
    </location>
</feature>
<feature type="region of interest" description="Disordered" evidence="3">
    <location>
        <begin position="709"/>
        <end position="778"/>
    </location>
</feature>
<dbReference type="CDD" id="cd21370">
    <property type="entry name" value="cwf21_SR140"/>
    <property type="match status" value="1"/>
</dbReference>
<keyword evidence="1 2" id="KW-0694">RNA-binding</keyword>
<dbReference type="Gene3D" id="1.25.40.90">
    <property type="match status" value="1"/>
</dbReference>
<dbReference type="PROSITE" id="PS51391">
    <property type="entry name" value="CID"/>
    <property type="match status" value="1"/>
</dbReference>
<dbReference type="STRING" id="451379.A0A0N5A952"/>
<dbReference type="Gene3D" id="6.10.140.420">
    <property type="match status" value="1"/>
</dbReference>
<dbReference type="GO" id="GO:0003723">
    <property type="term" value="F:RNA binding"/>
    <property type="evidence" value="ECO:0007669"/>
    <property type="project" value="UniProtKB-UniRule"/>
</dbReference>
<name>A0A0N5A952_9BILA</name>
<dbReference type="InterPro" id="IPR000061">
    <property type="entry name" value="Surp"/>
</dbReference>
<feature type="compositionally biased region" description="Basic and acidic residues" evidence="3">
    <location>
        <begin position="823"/>
        <end position="837"/>
    </location>
</feature>
<dbReference type="SMART" id="SM00360">
    <property type="entry name" value="RRM"/>
    <property type="match status" value="1"/>
</dbReference>
<dbReference type="InterPro" id="IPR000504">
    <property type="entry name" value="RRM_dom"/>
</dbReference>
<sequence>KEDEEAELSKAYEQFRETFEETGPITSGKSFVRGAVVNANKVVDDSLQTLCPNCLRLVFVADGGSKSTLYKPKIELNKKALTSSSFEQAKKIAEEKARRMMEEAKKGPMIPASRPPRPGKGGQQKSRTSNLEAFKEELKSLQEERQQRRTLRTQMEQMGVEKEALDRIAPLIDNPYLHGTGDYDDDPNTTNIYISNMSLEVKMEDLYDTFGSFGPLASAKILYPRDDDRKRDHLCGFIAFMTRKDTERAIRGMQGRNIKGSELRLSLAKPVNIPPQPIYVPPALTELAMPDPPTGLPFNAKPRKRDLEDFLAKYPMPRLGGPLPEVGNGREEYEKMLRNAVVRVVVPTERNLLAIIHRTIEFLVREGPLFEAMLMARERQNPVYRFLFDNHHPAHVYYRWKLYSILQGDSQQHWRTKKFRMFDQGSWWQPPPMNLHQGGMPECLYHTAFAGGASPERQPERRKKKYSSSEEEDEDRKAELKAKWKGVLSTAERDELEDILRSLVPEKTCIGDAMIWCVEHASCAKEISQCLYESLTLDETPLHKKIARLYLIADILANCAARVRDVFYYRQYIGDLMPSIFKALNKTYEGIEARLKAEQFKQRVILCFRSWEDNSLYATEFLIQLQNVFLGLSKEEDVSEEDIDGAPLDENIEDVKRSKEREAIFDDEDIDGAPIDDETEQKPAKKLAAFKPSQWNAVDPSVVASQAITTSKWDSLENGREGETSDDGQDNEKEEDIDGQPIEETSNQGSEDGEYCDDDDSKYSWPNASSQSSLSALNRMDEQRRKILREIEVKVVKLQDELESERCEDVATQVENYRAMLLKKMDEKLSDTTDTKEKRKREKQRRRSHSRKRDERKSERDSNSERSRARDRERDKDREADRSKVV</sequence>
<reference evidence="8" key="1">
    <citation type="submission" date="2017-02" db="UniProtKB">
        <authorList>
            <consortium name="WormBaseParasite"/>
        </authorList>
    </citation>
    <scope>IDENTIFICATION</scope>
</reference>
<proteinExistence type="predicted"/>
<feature type="compositionally biased region" description="Low complexity" evidence="3">
    <location>
        <begin position="767"/>
        <end position="778"/>
    </location>
</feature>
<dbReference type="Gene3D" id="1.10.10.790">
    <property type="entry name" value="Surp module"/>
    <property type="match status" value="1"/>
</dbReference>
<dbReference type="SUPFAM" id="SSF48464">
    <property type="entry name" value="ENTH/VHS domain"/>
    <property type="match status" value="1"/>
</dbReference>
<dbReference type="PROSITE" id="PS50102">
    <property type="entry name" value="RRM"/>
    <property type="match status" value="1"/>
</dbReference>
<dbReference type="InterPro" id="IPR035967">
    <property type="entry name" value="SWAP/Surp_sf"/>
</dbReference>
<dbReference type="InterPro" id="IPR051485">
    <property type="entry name" value="SR-CTD_assoc_factor"/>
</dbReference>
<dbReference type="Pfam" id="PF01805">
    <property type="entry name" value="Surp"/>
    <property type="match status" value="1"/>
</dbReference>
<feature type="domain" description="SURP motif" evidence="5">
    <location>
        <begin position="355"/>
        <end position="398"/>
    </location>
</feature>
<evidence type="ECO:0000259" key="4">
    <source>
        <dbReference type="PROSITE" id="PS50102"/>
    </source>
</evidence>
<dbReference type="InterPro" id="IPR006569">
    <property type="entry name" value="CID_dom"/>
</dbReference>
<feature type="compositionally biased region" description="Basic residues" evidence="3">
    <location>
        <begin position="838"/>
        <end position="851"/>
    </location>
</feature>